<keyword evidence="3" id="KW-1185">Reference proteome</keyword>
<dbReference type="EMBL" id="JACHML010000001">
    <property type="protein sequence ID" value="MBB6390139.1"/>
    <property type="molecule type" value="Genomic_DNA"/>
</dbReference>
<evidence type="ECO:0000313" key="2">
    <source>
        <dbReference type="EMBL" id="MBB6390139.1"/>
    </source>
</evidence>
<evidence type="ECO:0000313" key="3">
    <source>
        <dbReference type="Proteomes" id="UP000537775"/>
    </source>
</evidence>
<reference evidence="2 3" key="1">
    <citation type="submission" date="2020-08" db="EMBL/GenBank/DDBJ databases">
        <title>Sequencing the genomes of 1000 actinobacteria strains.</title>
        <authorList>
            <person name="Klenk H.-P."/>
        </authorList>
    </citation>
    <scope>NUCLEOTIDE SEQUENCE [LARGE SCALE GENOMIC DNA]</scope>
    <source>
        <strain evidence="2 3">DSM 12511</strain>
    </source>
</reference>
<dbReference type="RefSeq" id="WP_184749394.1">
    <property type="nucleotide sequence ID" value="NZ_BAAAJR010000003.1"/>
</dbReference>
<keyword evidence="1" id="KW-0732">Signal</keyword>
<accession>A0A7X0KTI8</accession>
<evidence type="ECO:0000256" key="1">
    <source>
        <dbReference type="SAM" id="SignalP"/>
    </source>
</evidence>
<organism evidence="2 3">
    <name type="scientific">Microbacterium thalassium</name>
    <dbReference type="NCBI Taxonomy" id="362649"/>
    <lineage>
        <taxon>Bacteria</taxon>
        <taxon>Bacillati</taxon>
        <taxon>Actinomycetota</taxon>
        <taxon>Actinomycetes</taxon>
        <taxon>Micrococcales</taxon>
        <taxon>Microbacteriaceae</taxon>
        <taxon>Microbacterium</taxon>
    </lineage>
</organism>
<gene>
    <name evidence="2" type="ORF">HD594_000452</name>
</gene>
<dbReference type="Proteomes" id="UP000537775">
    <property type="component" value="Unassembled WGS sequence"/>
</dbReference>
<proteinExistence type="predicted"/>
<feature type="signal peptide" evidence="1">
    <location>
        <begin position="1"/>
        <end position="27"/>
    </location>
</feature>
<protein>
    <submittedName>
        <fullName evidence="2">Uncharacterized protein</fullName>
    </submittedName>
</protein>
<name>A0A7X0KTI8_9MICO</name>
<sequence>MRERPSTLLARAVATVAVAGIALVALSGCGDSAETVEEATPTTVDELCAIELVVDCSQGPSSLVVEVAGATTDEEVLEFAADVRAVAAATPSVTTATLELEGPPASQLDGEVTAPPKWLIEVYPADHDELTALLAKVFEVAAVPGTTGISLDGEWPTVTVLDMSDLEWVFTTVRELPLFADGGTYTLLAADDRLTIVHVPARMSDEAVREVIRIALEHPESRVLLEAATESPHNPTLYVSGLTADAVAELDERLSDPRLADADVDGYPVSYVLSSDGEDGTEFTSGTFGGVGTD</sequence>
<comment type="caution">
    <text evidence="2">The sequence shown here is derived from an EMBL/GenBank/DDBJ whole genome shotgun (WGS) entry which is preliminary data.</text>
</comment>
<feature type="chain" id="PRO_5039225149" evidence="1">
    <location>
        <begin position="28"/>
        <end position="294"/>
    </location>
</feature>
<dbReference type="PROSITE" id="PS51257">
    <property type="entry name" value="PROKAR_LIPOPROTEIN"/>
    <property type="match status" value="1"/>
</dbReference>
<dbReference type="AlphaFoldDB" id="A0A7X0KTI8"/>